<dbReference type="Gene3D" id="3.30.70.330">
    <property type="match status" value="1"/>
</dbReference>
<dbReference type="Proteomes" id="UP001152622">
    <property type="component" value="Chromosome 5"/>
</dbReference>
<feature type="compositionally biased region" description="Polar residues" evidence="7">
    <location>
        <begin position="175"/>
        <end position="199"/>
    </location>
</feature>
<feature type="compositionally biased region" description="Basic and acidic residues" evidence="7">
    <location>
        <begin position="1109"/>
        <end position="1122"/>
    </location>
</feature>
<feature type="compositionally biased region" description="Polar residues" evidence="7">
    <location>
        <begin position="596"/>
        <end position="605"/>
    </location>
</feature>
<feature type="compositionally biased region" description="Basic and acidic residues" evidence="7">
    <location>
        <begin position="805"/>
        <end position="816"/>
    </location>
</feature>
<feature type="domain" description="Matrin-type" evidence="9">
    <location>
        <begin position="1050"/>
        <end position="1081"/>
    </location>
</feature>
<dbReference type="OrthoDB" id="8949749at2759"/>
<feature type="compositionally biased region" description="Polar residues" evidence="7">
    <location>
        <begin position="208"/>
        <end position="228"/>
    </location>
</feature>
<dbReference type="InterPro" id="IPR000690">
    <property type="entry name" value="Matrin/U1-C_Znf_C2H2"/>
</dbReference>
<evidence type="ECO:0000256" key="7">
    <source>
        <dbReference type="SAM" id="MobiDB-lite"/>
    </source>
</evidence>
<evidence type="ECO:0000259" key="9">
    <source>
        <dbReference type="PROSITE" id="PS50171"/>
    </source>
</evidence>
<dbReference type="AlphaFoldDB" id="A0A9Q1J0D3"/>
<dbReference type="GO" id="GO:0008270">
    <property type="term" value="F:zinc ion binding"/>
    <property type="evidence" value="ECO:0007669"/>
    <property type="project" value="UniProtKB-KW"/>
</dbReference>
<evidence type="ECO:0000256" key="5">
    <source>
        <dbReference type="ARBA" id="ARBA00023242"/>
    </source>
</evidence>
<feature type="region of interest" description="Disordered" evidence="7">
    <location>
        <begin position="1100"/>
        <end position="1122"/>
    </location>
</feature>
<feature type="compositionally biased region" description="Basic and acidic residues" evidence="7">
    <location>
        <begin position="991"/>
        <end position="1008"/>
    </location>
</feature>
<evidence type="ECO:0000259" key="8">
    <source>
        <dbReference type="PROSITE" id="PS50102"/>
    </source>
</evidence>
<dbReference type="PROSITE" id="PS50102">
    <property type="entry name" value="RRM"/>
    <property type="match status" value="1"/>
</dbReference>
<comment type="subcellular location">
    <subcellularLocation>
        <location evidence="1">Nucleus</location>
    </subcellularLocation>
</comment>
<protein>
    <recommendedName>
        <fullName evidence="12">RNA-binding protein 20</fullName>
    </recommendedName>
</protein>
<evidence type="ECO:0000256" key="6">
    <source>
        <dbReference type="PROSITE-ProRule" id="PRU00176"/>
    </source>
</evidence>
<dbReference type="InterPro" id="IPR035979">
    <property type="entry name" value="RBD_domain_sf"/>
</dbReference>
<evidence type="ECO:0000256" key="1">
    <source>
        <dbReference type="ARBA" id="ARBA00004123"/>
    </source>
</evidence>
<evidence type="ECO:0000256" key="4">
    <source>
        <dbReference type="ARBA" id="ARBA00022833"/>
    </source>
</evidence>
<dbReference type="InterPro" id="IPR000504">
    <property type="entry name" value="RRM_dom"/>
</dbReference>
<accession>A0A9Q1J0D3</accession>
<feature type="compositionally biased region" description="Acidic residues" evidence="7">
    <location>
        <begin position="843"/>
        <end position="854"/>
    </location>
</feature>
<dbReference type="InterPro" id="IPR003604">
    <property type="entry name" value="Matrin/U1-like-C_Znf_C2H2"/>
</dbReference>
<dbReference type="CDD" id="cd12685">
    <property type="entry name" value="RRM_RBM20"/>
    <property type="match status" value="1"/>
</dbReference>
<dbReference type="GO" id="GO:0003723">
    <property type="term" value="F:RNA binding"/>
    <property type="evidence" value="ECO:0007669"/>
    <property type="project" value="UniProtKB-UniRule"/>
</dbReference>
<name>A0A9Q1J0D3_SYNKA</name>
<feature type="region of interest" description="Disordered" evidence="7">
    <location>
        <begin position="258"/>
        <end position="287"/>
    </location>
</feature>
<evidence type="ECO:0000313" key="11">
    <source>
        <dbReference type="Proteomes" id="UP001152622"/>
    </source>
</evidence>
<feature type="compositionally biased region" description="Acidic residues" evidence="7">
    <location>
        <begin position="819"/>
        <end position="833"/>
    </location>
</feature>
<proteinExistence type="predicted"/>
<dbReference type="EMBL" id="JAINUF010000005">
    <property type="protein sequence ID" value="KAJ8360210.1"/>
    <property type="molecule type" value="Genomic_DNA"/>
</dbReference>
<feature type="compositionally biased region" description="Polar residues" evidence="7">
    <location>
        <begin position="1012"/>
        <end position="1022"/>
    </location>
</feature>
<gene>
    <name evidence="10" type="ORF">SKAU_G00167350</name>
</gene>
<dbReference type="GO" id="GO:0005634">
    <property type="term" value="C:nucleus"/>
    <property type="evidence" value="ECO:0007669"/>
    <property type="project" value="UniProtKB-SubCell"/>
</dbReference>
<feature type="compositionally biased region" description="Basic and acidic residues" evidence="7">
    <location>
        <begin position="656"/>
        <end position="692"/>
    </location>
</feature>
<dbReference type="InterPro" id="IPR012677">
    <property type="entry name" value="Nucleotide-bd_a/b_plait_sf"/>
</dbReference>
<feature type="compositionally biased region" description="Polar residues" evidence="7">
    <location>
        <begin position="977"/>
        <end position="990"/>
    </location>
</feature>
<organism evidence="10 11">
    <name type="scientific">Synaphobranchus kaupii</name>
    <name type="common">Kaup's arrowtooth eel</name>
    <dbReference type="NCBI Taxonomy" id="118154"/>
    <lineage>
        <taxon>Eukaryota</taxon>
        <taxon>Metazoa</taxon>
        <taxon>Chordata</taxon>
        <taxon>Craniata</taxon>
        <taxon>Vertebrata</taxon>
        <taxon>Euteleostomi</taxon>
        <taxon>Actinopterygii</taxon>
        <taxon>Neopterygii</taxon>
        <taxon>Teleostei</taxon>
        <taxon>Anguilliformes</taxon>
        <taxon>Synaphobranchidae</taxon>
        <taxon>Synaphobranchus</taxon>
    </lineage>
</organism>
<feature type="compositionally biased region" description="Polar residues" evidence="7">
    <location>
        <begin position="265"/>
        <end position="287"/>
    </location>
</feature>
<sequence length="1122" mass="122247">MNQTREISAFGHHIEDIQNGRSNIGLTRANTQSARSSDHSESNSFPVGSKLCGGGQNPMLLPPANLQIAQLQAQLTLQRLKLAQSAVGGNTAAAAASVLNQVLSNVAMSQPLLDQLRTSNIVGPPPLGSAFPTGTAAAFPPLTSTLESMIGGGVGGLPSQSSLSAGLNPFRGGFPQTSGQQTSLGSGASTTFPSGTDRPSQYGFPGAPSSTVSKNSNGQNALSSSLAKTGTRPGFQRDVYGTCRLDPQSGFSVEQNWEAPRAGNPNGQQWDSPGHFSNSGKADTATNSGGAWVTSAQPFSNCELYNPEEPTADGKYSSMGSTQGIMGHQQLKPGETSLSRALTALQPHQRNDFHGVTPSHLPHHCTICDKKVFNLTDWDHHVNGKLHLQNCSPYTDSGSVHLPAFSSGCFSSSINNSVAFSSANQDISPGPNPAYLPTAPMKTQDLTGNGFTSPQMGLKFPQRKPHFGRVVHICNLPEGSCTENDVINLGLPFGKVTNYILMRSTHQAFLEMAFMEAAQAMVQYYQLNPATIDDQKLLIRMSKSYKELQLKKPGKDVESIIQDINSQREIECCPPERARSRSPIPRSVSPRSHSPGYTSCGSAHSPQGVCRGERTNGMGAPWDWSSHGRWEEEREETCWRNGDKNGDLPPDSWPQDQRKPRPKVMDRWSSRMAEERMDVRRGNRERYPRGSPRDLASPYRHKEEDFYKMADWSPRQPHQHVEGRAKRRDAEGQHRPHQTDPEGHEASAITRTPEDRKLGSPVRGPSRKPSQKQEIRMEEECENEAEASKEQPLKEKPVSPHRRVKDVDVPESERGANSEGEEGGNDSEIEEESWYPQNMEELVTVDEVGEEDDDIIKPDLLELAEKPAVRNVAVGDTQAALSRGVGKGGVQNDDTTEDGMKPPPQENAEETSEAPLKHQGPDSAPTLEEPCSDPSHLASEDLKAVSEEPCAETDAADIQPPQQCLPNHKDSKPLDTPINSVTKQSAQITKATDKEVLDQDEHSGDIPARDTCSVSHQSPSSTDVDHIHDKVVSELSIPLGVEFVVPRSGFFCKLCGLFYASEETAKIAHCRSTVHYRNLQKYLSQLATESLDCRYVGSTNKEGPQLVPHSKEKKSPAGDELN</sequence>
<feature type="region of interest" description="Disordered" evidence="7">
    <location>
        <begin position="572"/>
        <end position="1024"/>
    </location>
</feature>
<evidence type="ECO:0000256" key="3">
    <source>
        <dbReference type="ARBA" id="ARBA00022771"/>
    </source>
</evidence>
<keyword evidence="2" id="KW-0479">Metal-binding</keyword>
<feature type="compositionally biased region" description="Low complexity" evidence="7">
    <location>
        <begin position="581"/>
        <end position="595"/>
    </location>
</feature>
<feature type="region of interest" description="Disordered" evidence="7">
    <location>
        <begin position="29"/>
        <end position="49"/>
    </location>
</feature>
<feature type="domain" description="RRM" evidence="8">
    <location>
        <begin position="469"/>
        <end position="544"/>
    </location>
</feature>
<reference evidence="10" key="1">
    <citation type="journal article" date="2023" name="Science">
        <title>Genome structures resolve the early diversification of teleost fishes.</title>
        <authorList>
            <person name="Parey E."/>
            <person name="Louis A."/>
            <person name="Montfort J."/>
            <person name="Bouchez O."/>
            <person name="Roques C."/>
            <person name="Iampietro C."/>
            <person name="Lluch J."/>
            <person name="Castinel A."/>
            <person name="Donnadieu C."/>
            <person name="Desvignes T."/>
            <person name="Floi Bucao C."/>
            <person name="Jouanno E."/>
            <person name="Wen M."/>
            <person name="Mejri S."/>
            <person name="Dirks R."/>
            <person name="Jansen H."/>
            <person name="Henkel C."/>
            <person name="Chen W.J."/>
            <person name="Zahm M."/>
            <person name="Cabau C."/>
            <person name="Klopp C."/>
            <person name="Thompson A.W."/>
            <person name="Robinson-Rechavi M."/>
            <person name="Braasch I."/>
            <person name="Lecointre G."/>
            <person name="Bobe J."/>
            <person name="Postlethwait J.H."/>
            <person name="Berthelot C."/>
            <person name="Roest Crollius H."/>
            <person name="Guiguen Y."/>
        </authorList>
    </citation>
    <scope>NUCLEOTIDE SEQUENCE</scope>
    <source>
        <strain evidence="10">WJC10195</strain>
    </source>
</reference>
<dbReference type="SMART" id="SM00451">
    <property type="entry name" value="ZnF_U1"/>
    <property type="match status" value="2"/>
</dbReference>
<dbReference type="SMART" id="SM00360">
    <property type="entry name" value="RRM"/>
    <property type="match status" value="1"/>
</dbReference>
<keyword evidence="4" id="KW-0862">Zinc</keyword>
<keyword evidence="5" id="KW-0539">Nucleus</keyword>
<feature type="compositionally biased region" description="Basic and acidic residues" evidence="7">
    <location>
        <begin position="786"/>
        <end position="798"/>
    </location>
</feature>
<feature type="compositionally biased region" description="Basic and acidic residues" evidence="7">
    <location>
        <begin position="719"/>
        <end position="745"/>
    </location>
</feature>
<evidence type="ECO:0000256" key="2">
    <source>
        <dbReference type="ARBA" id="ARBA00022723"/>
    </source>
</evidence>
<keyword evidence="3" id="KW-0863">Zinc-finger</keyword>
<dbReference type="PANTHER" id="PTHR15592">
    <property type="entry name" value="MATRIN 3/NUCLEAR PROTEIN 220-RELATED"/>
    <property type="match status" value="1"/>
</dbReference>
<evidence type="ECO:0008006" key="12">
    <source>
        <dbReference type="Google" id="ProtNLM"/>
    </source>
</evidence>
<dbReference type="InterPro" id="IPR034790">
    <property type="entry name" value="RBM20_RRM"/>
</dbReference>
<keyword evidence="6" id="KW-0694">RNA-binding</keyword>
<feature type="compositionally biased region" description="Basic and acidic residues" evidence="7">
    <location>
        <begin position="626"/>
        <end position="646"/>
    </location>
</feature>
<feature type="region of interest" description="Disordered" evidence="7">
    <location>
        <begin position="162"/>
        <end position="234"/>
    </location>
</feature>
<dbReference type="SUPFAM" id="SSF54928">
    <property type="entry name" value="RNA-binding domain, RBD"/>
    <property type="match status" value="1"/>
</dbReference>
<dbReference type="PROSITE" id="PS50171">
    <property type="entry name" value="ZF_MATRIN"/>
    <property type="match status" value="1"/>
</dbReference>
<feature type="compositionally biased region" description="Basic and acidic residues" evidence="7">
    <location>
        <begin position="855"/>
        <end position="868"/>
    </location>
</feature>
<keyword evidence="11" id="KW-1185">Reference proteome</keyword>
<evidence type="ECO:0000313" key="10">
    <source>
        <dbReference type="EMBL" id="KAJ8360210.1"/>
    </source>
</evidence>
<comment type="caution">
    <text evidence="10">The sequence shown here is derived from an EMBL/GenBank/DDBJ whole genome shotgun (WGS) entry which is preliminary data.</text>
</comment>